<evidence type="ECO:0000313" key="1">
    <source>
        <dbReference type="EMBL" id="SMH42838.1"/>
    </source>
</evidence>
<accession>A0A1X7NZ32</accession>
<reference evidence="1 2" key="1">
    <citation type="submission" date="2017-04" db="EMBL/GenBank/DDBJ databases">
        <authorList>
            <person name="Afonso C.L."/>
            <person name="Miller P.J."/>
            <person name="Scott M.A."/>
            <person name="Spackman E."/>
            <person name="Goraichik I."/>
            <person name="Dimitrov K.M."/>
            <person name="Suarez D.L."/>
            <person name="Swayne D.E."/>
        </authorList>
    </citation>
    <scope>NUCLEOTIDE SEQUENCE [LARGE SCALE GENOMIC DNA]</scope>
    <source>
        <strain evidence="1 2">B5P</strain>
    </source>
</reference>
<name>A0A1X7NZ32_9HYPH</name>
<keyword evidence="2" id="KW-1185">Reference proteome</keyword>
<dbReference type="Proteomes" id="UP000193083">
    <property type="component" value="Unassembled WGS sequence"/>
</dbReference>
<sequence length="136" mass="14913">MTSPAVDLQRAIHALLTADAALVARLGGQKVFDATPPNAAFPYVSFGRTSIYDWSTGTESGTEQLFTIHVWSKAKGKTETLEIMETIRQLIDAAPKELDGHALVNMTLEFAEARYDEDLSVHHGLLRFRAVTEPVG</sequence>
<evidence type="ECO:0008006" key="3">
    <source>
        <dbReference type="Google" id="ProtNLM"/>
    </source>
</evidence>
<proteinExistence type="predicted"/>
<dbReference type="OrthoDB" id="7630456at2"/>
<protein>
    <recommendedName>
        <fullName evidence="3">DUF3168 domain-containing protein</fullName>
    </recommendedName>
</protein>
<evidence type="ECO:0000313" key="2">
    <source>
        <dbReference type="Proteomes" id="UP000193083"/>
    </source>
</evidence>
<dbReference type="Gene3D" id="3.30.2000.30">
    <property type="match status" value="1"/>
</dbReference>
<dbReference type="InterPro" id="IPR021508">
    <property type="entry name" value="Gp17-like"/>
</dbReference>
<organism evidence="1 2">
    <name type="scientific">Mesorhizobium australicum</name>
    <dbReference type="NCBI Taxonomy" id="536018"/>
    <lineage>
        <taxon>Bacteria</taxon>
        <taxon>Pseudomonadati</taxon>
        <taxon>Pseudomonadota</taxon>
        <taxon>Alphaproteobacteria</taxon>
        <taxon>Hyphomicrobiales</taxon>
        <taxon>Phyllobacteriaceae</taxon>
        <taxon>Mesorhizobium</taxon>
    </lineage>
</organism>
<dbReference type="AlphaFoldDB" id="A0A1X7NZ32"/>
<dbReference type="Pfam" id="PF11367">
    <property type="entry name" value="Tail_completion_gp17"/>
    <property type="match status" value="1"/>
</dbReference>
<dbReference type="EMBL" id="FXBL01000004">
    <property type="protein sequence ID" value="SMH42838.1"/>
    <property type="molecule type" value="Genomic_DNA"/>
</dbReference>
<gene>
    <name evidence="1" type="ORF">SAMN02982922_2798</name>
</gene>
<dbReference type="RefSeq" id="WP_085464702.1">
    <property type="nucleotide sequence ID" value="NZ_FXBL01000004.1"/>
</dbReference>
<dbReference type="InterPro" id="IPR053745">
    <property type="entry name" value="Viral_Tail_Comp_sf"/>
</dbReference>